<dbReference type="SUPFAM" id="SSF102462">
    <property type="entry name" value="Peptidyl-tRNA hydrolase II"/>
    <property type="match status" value="1"/>
</dbReference>
<dbReference type="Pfam" id="PF01981">
    <property type="entry name" value="PTH2"/>
    <property type="match status" value="1"/>
</dbReference>
<comment type="catalytic activity">
    <reaction evidence="4">
        <text>an N-acyl-L-alpha-aminoacyl-tRNA + H2O = an N-acyl-L-amino acid + a tRNA + H(+)</text>
        <dbReference type="Rhea" id="RHEA:54448"/>
        <dbReference type="Rhea" id="RHEA-COMP:10123"/>
        <dbReference type="Rhea" id="RHEA-COMP:13883"/>
        <dbReference type="ChEBI" id="CHEBI:15377"/>
        <dbReference type="ChEBI" id="CHEBI:15378"/>
        <dbReference type="ChEBI" id="CHEBI:59874"/>
        <dbReference type="ChEBI" id="CHEBI:78442"/>
        <dbReference type="ChEBI" id="CHEBI:138191"/>
        <dbReference type="EC" id="3.1.1.29"/>
    </reaction>
</comment>
<organism evidence="7 8">
    <name type="scientific">Coccomyxa viridis</name>
    <dbReference type="NCBI Taxonomy" id="1274662"/>
    <lineage>
        <taxon>Eukaryota</taxon>
        <taxon>Viridiplantae</taxon>
        <taxon>Chlorophyta</taxon>
        <taxon>core chlorophytes</taxon>
        <taxon>Trebouxiophyceae</taxon>
        <taxon>Trebouxiophyceae incertae sedis</taxon>
        <taxon>Coccomyxaceae</taxon>
        <taxon>Coccomyxa</taxon>
    </lineage>
</organism>
<evidence type="ECO:0000256" key="1">
    <source>
        <dbReference type="ARBA" id="ARBA00013260"/>
    </source>
</evidence>
<evidence type="ECO:0000313" key="7">
    <source>
        <dbReference type="EMBL" id="CAK0786655.1"/>
    </source>
</evidence>
<keyword evidence="6" id="KW-1133">Transmembrane helix</keyword>
<dbReference type="EC" id="3.1.1.29" evidence="1"/>
<dbReference type="EMBL" id="CAUYUE010000015">
    <property type="protein sequence ID" value="CAK0786655.1"/>
    <property type="molecule type" value="Genomic_DNA"/>
</dbReference>
<comment type="similarity">
    <text evidence="3">Belongs to the PTH2 family.</text>
</comment>
<name>A0AAV1IJN1_9CHLO</name>
<protein>
    <recommendedName>
        <fullName evidence="1">peptidyl-tRNA hydrolase</fullName>
        <ecNumber evidence="1">3.1.1.29</ecNumber>
    </recommendedName>
</protein>
<evidence type="ECO:0000256" key="5">
    <source>
        <dbReference type="SAM" id="MobiDB-lite"/>
    </source>
</evidence>
<dbReference type="AlphaFoldDB" id="A0AAV1IJN1"/>
<dbReference type="InterPro" id="IPR023476">
    <property type="entry name" value="Pep_tRNA_hydro_II_dom_sf"/>
</dbReference>
<dbReference type="GO" id="GO:0005829">
    <property type="term" value="C:cytosol"/>
    <property type="evidence" value="ECO:0007669"/>
    <property type="project" value="TreeGrafter"/>
</dbReference>
<dbReference type="InterPro" id="IPR002833">
    <property type="entry name" value="PTH2"/>
</dbReference>
<accession>A0AAV1IJN1</accession>
<evidence type="ECO:0000313" key="8">
    <source>
        <dbReference type="Proteomes" id="UP001314263"/>
    </source>
</evidence>
<sequence>MATMPLDRERMGLIAVASVGGFMAGVILTRYLSSSSSSSPVDQGIEQSETPDAMSLVDTPRSMDSSASFAFQPKASRFSSTENSEHGVANGDSRSSGESRLALIVRMDLDMSVGELAMHSAAAGIGQYKKLYKVKAPELKEWERGAMKKECYGADGEAELVKVREAARQQGFATRGVLDGEERLVLLAVGPGSATKLTSVLSKLANRLC</sequence>
<dbReference type="Proteomes" id="UP001314263">
    <property type="component" value="Unassembled WGS sequence"/>
</dbReference>
<dbReference type="PANTHER" id="PTHR12649">
    <property type="entry name" value="PEPTIDYL-TRNA HYDROLASE 2"/>
    <property type="match status" value="1"/>
</dbReference>
<keyword evidence="6" id="KW-0812">Transmembrane</keyword>
<keyword evidence="8" id="KW-1185">Reference proteome</keyword>
<dbReference type="Gene3D" id="3.40.1490.10">
    <property type="entry name" value="Bit1"/>
    <property type="match status" value="1"/>
</dbReference>
<feature type="transmembrane region" description="Helical" evidence="6">
    <location>
        <begin position="12"/>
        <end position="32"/>
    </location>
</feature>
<keyword evidence="2" id="KW-0378">Hydrolase</keyword>
<evidence type="ECO:0000256" key="2">
    <source>
        <dbReference type="ARBA" id="ARBA00022801"/>
    </source>
</evidence>
<proteinExistence type="inferred from homology"/>
<feature type="region of interest" description="Disordered" evidence="5">
    <location>
        <begin position="74"/>
        <end position="95"/>
    </location>
</feature>
<feature type="region of interest" description="Disordered" evidence="5">
    <location>
        <begin position="34"/>
        <end position="59"/>
    </location>
</feature>
<evidence type="ECO:0000256" key="3">
    <source>
        <dbReference type="ARBA" id="ARBA00038050"/>
    </source>
</evidence>
<dbReference type="PANTHER" id="PTHR12649:SF11">
    <property type="entry name" value="PEPTIDYL-TRNA HYDROLASE 2, MITOCHONDRIAL"/>
    <property type="match status" value="1"/>
</dbReference>
<evidence type="ECO:0000256" key="4">
    <source>
        <dbReference type="ARBA" id="ARBA00048707"/>
    </source>
</evidence>
<evidence type="ECO:0000256" key="6">
    <source>
        <dbReference type="SAM" id="Phobius"/>
    </source>
</evidence>
<keyword evidence="6" id="KW-0472">Membrane</keyword>
<gene>
    <name evidence="7" type="ORF">CVIRNUC_009869</name>
</gene>
<dbReference type="GO" id="GO:0004045">
    <property type="term" value="F:peptidyl-tRNA hydrolase activity"/>
    <property type="evidence" value="ECO:0007669"/>
    <property type="project" value="UniProtKB-EC"/>
</dbReference>
<reference evidence="7 8" key="1">
    <citation type="submission" date="2023-10" db="EMBL/GenBank/DDBJ databases">
        <authorList>
            <person name="Maclean D."/>
            <person name="Macfadyen A."/>
        </authorList>
    </citation>
    <scope>NUCLEOTIDE SEQUENCE [LARGE SCALE GENOMIC DNA]</scope>
</reference>
<comment type="caution">
    <text evidence="7">The sequence shown here is derived from an EMBL/GenBank/DDBJ whole genome shotgun (WGS) entry which is preliminary data.</text>
</comment>